<protein>
    <submittedName>
        <fullName evidence="1">Uncharacterized protein</fullName>
    </submittedName>
</protein>
<name>A0AAP0ILM8_9MAGN</name>
<dbReference type="EMBL" id="JBBNAE010000006">
    <property type="protein sequence ID" value="KAK9117330.1"/>
    <property type="molecule type" value="Genomic_DNA"/>
</dbReference>
<keyword evidence="2" id="KW-1185">Reference proteome</keyword>
<sequence>MPWSVHASAVPKSHAWIGGGSRGTLGARNARIPSRILAFDAGSVLDAAMFKSSRRPGRCDKRRHVVHLHDISQNAIPIFPNFPIGQDVMGGAVGVNLNGVIGSICASGLLLMFSDSLDSSPRSVLIPKTH</sequence>
<reference evidence="1 2" key="1">
    <citation type="submission" date="2024-01" db="EMBL/GenBank/DDBJ databases">
        <title>Genome assemblies of Stephania.</title>
        <authorList>
            <person name="Yang L."/>
        </authorList>
    </citation>
    <scope>NUCLEOTIDE SEQUENCE [LARGE SCALE GENOMIC DNA]</scope>
    <source>
        <strain evidence="1">QJT</strain>
        <tissue evidence="1">Leaf</tissue>
    </source>
</reference>
<gene>
    <name evidence="1" type="ORF">Sjap_016277</name>
</gene>
<organism evidence="1 2">
    <name type="scientific">Stephania japonica</name>
    <dbReference type="NCBI Taxonomy" id="461633"/>
    <lineage>
        <taxon>Eukaryota</taxon>
        <taxon>Viridiplantae</taxon>
        <taxon>Streptophyta</taxon>
        <taxon>Embryophyta</taxon>
        <taxon>Tracheophyta</taxon>
        <taxon>Spermatophyta</taxon>
        <taxon>Magnoliopsida</taxon>
        <taxon>Ranunculales</taxon>
        <taxon>Menispermaceae</taxon>
        <taxon>Menispermoideae</taxon>
        <taxon>Cissampelideae</taxon>
        <taxon>Stephania</taxon>
    </lineage>
</organism>
<accession>A0AAP0ILM8</accession>
<evidence type="ECO:0000313" key="1">
    <source>
        <dbReference type="EMBL" id="KAK9117330.1"/>
    </source>
</evidence>
<dbReference type="AlphaFoldDB" id="A0AAP0ILM8"/>
<dbReference type="Proteomes" id="UP001417504">
    <property type="component" value="Unassembled WGS sequence"/>
</dbReference>
<comment type="caution">
    <text evidence="1">The sequence shown here is derived from an EMBL/GenBank/DDBJ whole genome shotgun (WGS) entry which is preliminary data.</text>
</comment>
<proteinExistence type="predicted"/>
<evidence type="ECO:0000313" key="2">
    <source>
        <dbReference type="Proteomes" id="UP001417504"/>
    </source>
</evidence>